<dbReference type="EMBL" id="JAQYXP010000007">
    <property type="protein sequence ID" value="MEN3238726.1"/>
    <property type="molecule type" value="Genomic_DNA"/>
</dbReference>
<accession>A0ABV0A4P4</accession>
<name>A0ABV0A4P4_9HYPH</name>
<keyword evidence="2" id="KW-1185">Reference proteome</keyword>
<protein>
    <submittedName>
        <fullName evidence="1">Uncharacterized protein</fullName>
    </submittedName>
</protein>
<proteinExistence type="predicted"/>
<organism evidence="1 2">
    <name type="scientific">Methylobacterium ajmalii</name>
    <dbReference type="NCBI Taxonomy" id="2738439"/>
    <lineage>
        <taxon>Bacteria</taxon>
        <taxon>Pseudomonadati</taxon>
        <taxon>Pseudomonadota</taxon>
        <taxon>Alphaproteobacteria</taxon>
        <taxon>Hyphomicrobiales</taxon>
        <taxon>Methylobacteriaceae</taxon>
        <taxon>Methylobacterium</taxon>
    </lineage>
</organism>
<dbReference type="Proteomes" id="UP001407347">
    <property type="component" value="Unassembled WGS sequence"/>
</dbReference>
<comment type="caution">
    <text evidence="1">The sequence shown here is derived from an EMBL/GenBank/DDBJ whole genome shotgun (WGS) entry which is preliminary data.</text>
</comment>
<sequence>MAGAAALEVIASGLNERQRAYLLATYDEDQAREARNSGPGGPPARRWRWIEYGPVGHKWLDGSGSHLLRTKLAESGLVSQGTGATWATLVERGLLTTQYEHTGLIDRRSRRPIRSLMVRLTTDGRKVARLLRGEPPTRPRSKEHQPLSLSALRLVAYGQQHPEEAFDFHAPWGVCPLDYLVVLGICRGLVKRGLLAGDPPTRLRITPAGSVLDVTREPNWKPLRQSPFPFPFQEVC</sequence>
<gene>
    <name evidence="1" type="ORF">PUR29_35400</name>
</gene>
<reference evidence="1 2" key="1">
    <citation type="journal article" date="2023" name="PLoS ONE">
        <title>Complete genome assembly of Hawai'i environmental nontuberculous mycobacteria reveals unexpected co-isolation with methylobacteria.</title>
        <authorList>
            <person name="Hendrix J."/>
            <person name="Epperson L.E."/>
            <person name="Tong E.I."/>
            <person name="Chan Y.L."/>
            <person name="Hasan N.A."/>
            <person name="Dawrs S.N."/>
            <person name="Norton G.J."/>
            <person name="Virdi R."/>
            <person name="Crooks J.L."/>
            <person name="Chan E.D."/>
            <person name="Honda J.R."/>
            <person name="Strong M."/>
        </authorList>
    </citation>
    <scope>NUCLEOTIDE SEQUENCE [LARGE SCALE GENOMIC DNA]</scope>
    <source>
        <strain evidence="1 2">NJH_HI04-1</strain>
    </source>
</reference>
<dbReference type="RefSeq" id="WP_298963459.1">
    <property type="nucleotide sequence ID" value="NZ_JAQYXP010000007.1"/>
</dbReference>
<evidence type="ECO:0000313" key="2">
    <source>
        <dbReference type="Proteomes" id="UP001407347"/>
    </source>
</evidence>
<evidence type="ECO:0000313" key="1">
    <source>
        <dbReference type="EMBL" id="MEN3238726.1"/>
    </source>
</evidence>